<gene>
    <name evidence="5" type="primary">citX</name>
    <name evidence="5" type="ORF">P7H70_05280</name>
</gene>
<dbReference type="GO" id="GO:0016829">
    <property type="term" value="F:lyase activity"/>
    <property type="evidence" value="ECO:0007669"/>
    <property type="project" value="UniProtKB-KW"/>
</dbReference>
<accession>A0AAW8U2Z8</accession>
<evidence type="ECO:0000313" key="6">
    <source>
        <dbReference type="Proteomes" id="UP001268577"/>
    </source>
</evidence>
<comment type="catalytic activity">
    <reaction evidence="4">
        <text>apo-[citrate lyase ACP] + 2'-(5''-triphospho-alpha-D-ribosyl)-3'-dephospho-CoA = holo-[citrate lyase ACP] + diphosphate</text>
        <dbReference type="Rhea" id="RHEA:16333"/>
        <dbReference type="Rhea" id="RHEA-COMP:10157"/>
        <dbReference type="Rhea" id="RHEA-COMP:10158"/>
        <dbReference type="ChEBI" id="CHEBI:29999"/>
        <dbReference type="ChEBI" id="CHEBI:33019"/>
        <dbReference type="ChEBI" id="CHEBI:61378"/>
        <dbReference type="ChEBI" id="CHEBI:82683"/>
        <dbReference type="EC" id="2.7.7.61"/>
    </reaction>
</comment>
<keyword evidence="3 5" id="KW-0548">Nucleotidyltransferase</keyword>
<evidence type="ECO:0000313" key="5">
    <source>
        <dbReference type="EMBL" id="MDT2833459.1"/>
    </source>
</evidence>
<organism evidence="5 6">
    <name type="scientific">Vagococcus carniphilus</name>
    <dbReference type="NCBI Taxonomy" id="218144"/>
    <lineage>
        <taxon>Bacteria</taxon>
        <taxon>Bacillati</taxon>
        <taxon>Bacillota</taxon>
        <taxon>Bacilli</taxon>
        <taxon>Lactobacillales</taxon>
        <taxon>Enterococcaceae</taxon>
        <taxon>Vagococcus</taxon>
    </lineage>
</organism>
<dbReference type="Pfam" id="PF03802">
    <property type="entry name" value="CitX"/>
    <property type="match status" value="1"/>
</dbReference>
<evidence type="ECO:0000256" key="3">
    <source>
        <dbReference type="ARBA" id="ARBA00022695"/>
    </source>
</evidence>
<evidence type="ECO:0000256" key="1">
    <source>
        <dbReference type="ARBA" id="ARBA00012524"/>
    </source>
</evidence>
<protein>
    <recommendedName>
        <fullName evidence="1">citrate lyase holo-[acyl-carrier protein] synthase</fullName>
        <ecNumber evidence="1">2.7.7.61</ecNumber>
    </recommendedName>
</protein>
<dbReference type="EC" id="2.7.7.61" evidence="1"/>
<evidence type="ECO:0000256" key="4">
    <source>
        <dbReference type="ARBA" id="ARBA00048574"/>
    </source>
</evidence>
<reference evidence="5" key="1">
    <citation type="submission" date="2023-03" db="EMBL/GenBank/DDBJ databases">
        <authorList>
            <person name="Shen W."/>
            <person name="Cai J."/>
        </authorList>
    </citation>
    <scope>NUCLEOTIDE SEQUENCE</scope>
    <source>
        <strain evidence="5">P96-3</strain>
    </source>
</reference>
<dbReference type="GO" id="GO:0051191">
    <property type="term" value="P:prosthetic group biosynthetic process"/>
    <property type="evidence" value="ECO:0007669"/>
    <property type="project" value="InterPro"/>
</dbReference>
<dbReference type="NCBIfam" id="NF002383">
    <property type="entry name" value="PRK01392.1"/>
    <property type="match status" value="1"/>
</dbReference>
<comment type="caution">
    <text evidence="5">The sequence shown here is derived from an EMBL/GenBank/DDBJ whole genome shotgun (WGS) entry which is preliminary data.</text>
</comment>
<dbReference type="AlphaFoldDB" id="A0AAW8U2Z8"/>
<proteinExistence type="predicted"/>
<dbReference type="NCBIfam" id="TIGR03124">
    <property type="entry name" value="citrate_citX"/>
    <property type="match status" value="1"/>
</dbReference>
<dbReference type="GO" id="GO:0050519">
    <property type="term" value="F:holo-citrate lyase synthase activity"/>
    <property type="evidence" value="ECO:0007669"/>
    <property type="project" value="UniProtKB-EC"/>
</dbReference>
<dbReference type="RefSeq" id="WP_311874837.1">
    <property type="nucleotide sequence ID" value="NZ_JARQBZ010000007.1"/>
</dbReference>
<keyword evidence="2 5" id="KW-0808">Transferase</keyword>
<dbReference type="InterPro" id="IPR005551">
    <property type="entry name" value="CitX"/>
</dbReference>
<name>A0AAW8U2Z8_9ENTE</name>
<keyword evidence="5" id="KW-0456">Lyase</keyword>
<sequence>MSKNLFVSGEEVVLLDMLEARERRQEKQMNLLKSNDSLTLVSMTMNIPGSIKVVPEITQIFDYLFEELTILFKDCLFLKELHHDKTGHEGYFLLEKEKEAIKKQLIMLEETANFGRLFDLDVVSLVNGNITLISRNDFGLTPRKCFICNENAKACGRNRTHSVEELQLAISEYIEERRDMLND</sequence>
<evidence type="ECO:0000256" key="2">
    <source>
        <dbReference type="ARBA" id="ARBA00022679"/>
    </source>
</evidence>
<dbReference type="Proteomes" id="UP001268577">
    <property type="component" value="Unassembled WGS sequence"/>
</dbReference>
<dbReference type="EMBL" id="JARQBZ010000007">
    <property type="protein sequence ID" value="MDT2833459.1"/>
    <property type="molecule type" value="Genomic_DNA"/>
</dbReference>